<dbReference type="Proteomes" id="UP000320390">
    <property type="component" value="Chromosome"/>
</dbReference>
<gene>
    <name evidence="1" type="ORF">Poly30_12850</name>
</gene>
<accession>A0A518ENY0</accession>
<dbReference type="AlphaFoldDB" id="A0A518ENY0"/>
<organism evidence="1 2">
    <name type="scientific">Saltatorellus ferox</name>
    <dbReference type="NCBI Taxonomy" id="2528018"/>
    <lineage>
        <taxon>Bacteria</taxon>
        <taxon>Pseudomonadati</taxon>
        <taxon>Planctomycetota</taxon>
        <taxon>Planctomycetia</taxon>
        <taxon>Planctomycetia incertae sedis</taxon>
        <taxon>Saltatorellus</taxon>
    </lineage>
</organism>
<keyword evidence="2" id="KW-1185">Reference proteome</keyword>
<dbReference type="RefSeq" id="WP_145195387.1">
    <property type="nucleotide sequence ID" value="NZ_CP036434.1"/>
</dbReference>
<evidence type="ECO:0000313" key="2">
    <source>
        <dbReference type="Proteomes" id="UP000320390"/>
    </source>
</evidence>
<evidence type="ECO:0000313" key="1">
    <source>
        <dbReference type="EMBL" id="QDV05783.1"/>
    </source>
</evidence>
<dbReference type="EMBL" id="CP036434">
    <property type="protein sequence ID" value="QDV05783.1"/>
    <property type="molecule type" value="Genomic_DNA"/>
</dbReference>
<reference evidence="1 2" key="1">
    <citation type="submission" date="2019-02" db="EMBL/GenBank/DDBJ databases">
        <title>Deep-cultivation of Planctomycetes and their phenomic and genomic characterization uncovers novel biology.</title>
        <authorList>
            <person name="Wiegand S."/>
            <person name="Jogler M."/>
            <person name="Boedeker C."/>
            <person name="Pinto D."/>
            <person name="Vollmers J."/>
            <person name="Rivas-Marin E."/>
            <person name="Kohn T."/>
            <person name="Peeters S.H."/>
            <person name="Heuer A."/>
            <person name="Rast P."/>
            <person name="Oberbeckmann S."/>
            <person name="Bunk B."/>
            <person name="Jeske O."/>
            <person name="Meyerdierks A."/>
            <person name="Storesund J.E."/>
            <person name="Kallscheuer N."/>
            <person name="Luecker S."/>
            <person name="Lage O.M."/>
            <person name="Pohl T."/>
            <person name="Merkel B.J."/>
            <person name="Hornburger P."/>
            <person name="Mueller R.-W."/>
            <person name="Bruemmer F."/>
            <person name="Labrenz M."/>
            <person name="Spormann A.M."/>
            <person name="Op den Camp H."/>
            <person name="Overmann J."/>
            <person name="Amann R."/>
            <person name="Jetten M.S.M."/>
            <person name="Mascher T."/>
            <person name="Medema M.H."/>
            <person name="Devos D.P."/>
            <person name="Kaster A.-K."/>
            <person name="Ovreas L."/>
            <person name="Rohde M."/>
            <person name="Galperin M.Y."/>
            <person name="Jogler C."/>
        </authorList>
    </citation>
    <scope>NUCLEOTIDE SEQUENCE [LARGE SCALE GENOMIC DNA]</scope>
    <source>
        <strain evidence="1 2">Poly30</strain>
    </source>
</reference>
<protein>
    <submittedName>
        <fullName evidence="1">Uncharacterized protein</fullName>
    </submittedName>
</protein>
<sequence length="458" mass="50635">MKVVLEMGLVAAVWMGPSVGTGAAPLLPGDGPLLEKQLQEVGDARFHLPRGWKIKTATEGEPRAGETYLHLTHVDEDGEISQIALMQVRGTRGQLKQSALTLLSADRFGFDVTLDDVTLTEARQGYPVAYVRDWARSDELKRGVEARAFAMKPKSALELVLYLSTADGVAEYEREAEFEAFMRDLRFASAKDPIFDPMTPRASVDRINALAYTTSLVNTFNAFGGMDLDTNVEYVYLAADGHYTRTIPADGRLDRIDWEKLLREEPTDAGVYEIRRKKGSDEARLILRTLDEYGFLDEVEGRLEFEPAGDAGAGRETREKSKVKALEIDGSEQLLLPPLERRRLRGRYTYIYGSTGSTAFSSGSFSGSKTIVFTRTGKFESSGYFAASFSHETGGSTTSGVTGSEKPSTRGTYSLEGHTLTLHFDDGTVAERFCHPCGDEDDAMLMIDESPYLFKGRR</sequence>
<name>A0A518ENY0_9BACT</name>
<proteinExistence type="predicted"/>